<feature type="coiled-coil region" evidence="1">
    <location>
        <begin position="215"/>
        <end position="257"/>
    </location>
</feature>
<evidence type="ECO:0000313" key="3">
    <source>
        <dbReference type="Proteomes" id="UP001054902"/>
    </source>
</evidence>
<accession>A0AAD3H674</accession>
<keyword evidence="3" id="KW-1185">Reference proteome</keyword>
<evidence type="ECO:0000313" key="2">
    <source>
        <dbReference type="EMBL" id="GFH51875.1"/>
    </source>
</evidence>
<name>A0AAD3H674_9STRA</name>
<evidence type="ECO:0000256" key="1">
    <source>
        <dbReference type="SAM" id="Coils"/>
    </source>
</evidence>
<dbReference type="EMBL" id="BLLK01000045">
    <property type="protein sequence ID" value="GFH51875.1"/>
    <property type="molecule type" value="Genomic_DNA"/>
</dbReference>
<comment type="caution">
    <text evidence="2">The sequence shown here is derived from an EMBL/GenBank/DDBJ whole genome shotgun (WGS) entry which is preliminary data.</text>
</comment>
<dbReference type="Proteomes" id="UP001054902">
    <property type="component" value="Unassembled WGS sequence"/>
</dbReference>
<feature type="coiled-coil region" evidence="1">
    <location>
        <begin position="121"/>
        <end position="177"/>
    </location>
</feature>
<gene>
    <name evidence="2" type="ORF">CTEN210_08351</name>
</gene>
<organism evidence="2 3">
    <name type="scientific">Chaetoceros tenuissimus</name>
    <dbReference type="NCBI Taxonomy" id="426638"/>
    <lineage>
        <taxon>Eukaryota</taxon>
        <taxon>Sar</taxon>
        <taxon>Stramenopiles</taxon>
        <taxon>Ochrophyta</taxon>
        <taxon>Bacillariophyta</taxon>
        <taxon>Coscinodiscophyceae</taxon>
        <taxon>Chaetocerotophycidae</taxon>
        <taxon>Chaetocerotales</taxon>
        <taxon>Chaetocerotaceae</taxon>
        <taxon>Chaetoceros</taxon>
    </lineage>
</organism>
<sequence length="331" mass="38386">MSAAVENPPISVKERLERWEPTRISLSSLGAKLSSASKRRKARLQKERMLLQEKRILNQEKANSARIEKEEELERVAKLLVDKQQAAEDKRTNALRSLSLTLKKTNEEKALRTRCFSDSEEREKKKNLQSLEEKLSSAALNAELNLKDVKEKAQLSNDAKKEKLEAFQKKTEFLELEKKNRLANKLQASQLRLSKGKEGKNFNKTTITEKLEAVKIFKEEEIEKRKESKELLEEKLKDSNERRLSILSKRVEKARRTPKLDLSPPLVVSHIVTPTKEKGDERELVDIPLTNEKNVVEKKVIVEEPKQFASTIELVLHWVFSKLRAFLPFWK</sequence>
<keyword evidence="1" id="KW-0175">Coiled coil</keyword>
<protein>
    <submittedName>
        <fullName evidence="2">Uncharacterized protein</fullName>
    </submittedName>
</protein>
<dbReference type="AlphaFoldDB" id="A0AAD3H674"/>
<reference evidence="2 3" key="1">
    <citation type="journal article" date="2021" name="Sci. Rep.">
        <title>The genome of the diatom Chaetoceros tenuissimus carries an ancient integrated fragment of an extant virus.</title>
        <authorList>
            <person name="Hongo Y."/>
            <person name="Kimura K."/>
            <person name="Takaki Y."/>
            <person name="Yoshida Y."/>
            <person name="Baba S."/>
            <person name="Kobayashi G."/>
            <person name="Nagasaki K."/>
            <person name="Hano T."/>
            <person name="Tomaru Y."/>
        </authorList>
    </citation>
    <scope>NUCLEOTIDE SEQUENCE [LARGE SCALE GENOMIC DNA]</scope>
    <source>
        <strain evidence="2 3">NIES-3715</strain>
    </source>
</reference>
<proteinExistence type="predicted"/>